<dbReference type="VEuPathDB" id="AmoebaDB:EHI5A_008700"/>
<dbReference type="VEuPathDB" id="AmoebaDB:EHI8A_007100"/>
<evidence type="ECO:0000313" key="3">
    <source>
        <dbReference type="Proteomes" id="UP000078387"/>
    </source>
</evidence>
<dbReference type="SUPFAM" id="SSF48350">
    <property type="entry name" value="GTPase activation domain, GAP"/>
    <property type="match status" value="1"/>
</dbReference>
<dbReference type="VEuPathDB" id="AmoebaDB:EHI7A_001760"/>
<dbReference type="OMA" id="HEAVHRC"/>
<dbReference type="InterPro" id="IPR008936">
    <property type="entry name" value="Rho_GTPase_activation_prot"/>
</dbReference>
<comment type="caution">
    <text evidence="2">The sequence shown here is derived from an EMBL/GenBank/DDBJ whole genome shotgun (WGS) entry which is preliminary data.</text>
</comment>
<evidence type="ECO:0008006" key="4">
    <source>
        <dbReference type="Google" id="ProtNLM"/>
    </source>
</evidence>
<evidence type="ECO:0000313" key="2">
    <source>
        <dbReference type="EMBL" id="GAT93023.1"/>
    </source>
</evidence>
<dbReference type="CDD" id="cd04519">
    <property type="entry name" value="RasGAP"/>
    <property type="match status" value="1"/>
</dbReference>
<proteinExistence type="predicted"/>
<name>A0A5K1VG42_ENTHI</name>
<reference evidence="2 3" key="1">
    <citation type="submission" date="2016-05" db="EMBL/GenBank/DDBJ databases">
        <title>First whole genome sequencing of Entamoeba histolytica HM1:IMSS-clone-6.</title>
        <authorList>
            <person name="Mukherjee Avik.K."/>
            <person name="Izumyama S."/>
            <person name="Nakada-Tsukui K."/>
            <person name="Nozaki T."/>
        </authorList>
    </citation>
    <scope>NUCLEOTIDE SEQUENCE [LARGE SCALE GENOMIC DNA]</scope>
    <source>
        <strain evidence="2 3">HM1:IMSS clone 6</strain>
    </source>
</reference>
<dbReference type="VEuPathDB" id="AmoebaDB:EHI_096260"/>
<gene>
    <name evidence="2" type="ORF">CL6EHI_096260</name>
</gene>
<protein>
    <recommendedName>
        <fullName evidence="4">Ras GTPase-activating protein</fullName>
    </recommendedName>
</protein>
<dbReference type="EMBL" id="BDEQ01000001">
    <property type="protein sequence ID" value="GAT93023.1"/>
    <property type="molecule type" value="Genomic_DNA"/>
</dbReference>
<dbReference type="Proteomes" id="UP000078387">
    <property type="component" value="Unassembled WGS sequence"/>
</dbReference>
<accession>A0A5K1VG42</accession>
<dbReference type="VEuPathDB" id="AmoebaDB:KM1_006050"/>
<dbReference type="AlphaFoldDB" id="A0A5K1VG42"/>
<sequence length="417" mass="48472">MSVISSQLNKCYSFQLSDKSTCSLSLSSEEEQSPRFSGCQALPLPISFSHSNHKFHHSFNNSYTQPSLFKAVSPLKKKKSQEDSLREMFFSPKNTLLYCFCDSLLKHDVNVSYIGCLINYYASRGKVIELLEAIAFKEIDETSYCNELFRGNTPFTRIFNSYTFKFCDELLKEEFKIYSDIHINQTEHILKEGIWVDKMSISKNIIHLLTNFVNKCPSYIPPHFKTILRKIYHRVAQSRSKIEARNTFLTLFFLRYCFRPFSKVPSVLKILHEAVHRYSQESKYSTDSNNIELRTAINSLLSYITNTPDESSYGLINRAMQEISLEQMVNIFKTEMGTISKFYDGDFNEIFNIVKGKYDGIHSINPEMAVSRLNTWEEEKLTLASQLNNELKQQIEKLKRYNKILKNRINTLAALCN</sequence>
<evidence type="ECO:0000256" key="1">
    <source>
        <dbReference type="SAM" id="Coils"/>
    </source>
</evidence>
<keyword evidence="1" id="KW-0175">Coiled coil</keyword>
<feature type="coiled-coil region" evidence="1">
    <location>
        <begin position="381"/>
        <end position="408"/>
    </location>
</feature>
<dbReference type="Gene3D" id="1.10.506.10">
    <property type="entry name" value="GTPase Activation - p120gap, domain 1"/>
    <property type="match status" value="1"/>
</dbReference>
<organism evidence="2 3">
    <name type="scientific">Entamoeba histolytica</name>
    <dbReference type="NCBI Taxonomy" id="5759"/>
    <lineage>
        <taxon>Eukaryota</taxon>
        <taxon>Amoebozoa</taxon>
        <taxon>Evosea</taxon>
        <taxon>Archamoebae</taxon>
        <taxon>Mastigamoebida</taxon>
        <taxon>Entamoebidae</taxon>
        <taxon>Entamoeba</taxon>
    </lineage>
</organism>